<dbReference type="Gene3D" id="2.20.28.10">
    <property type="match status" value="1"/>
</dbReference>
<dbReference type="Proteomes" id="UP000198888">
    <property type="component" value="Unassembled WGS sequence"/>
</dbReference>
<dbReference type="EMBL" id="FNYR01000001">
    <property type="protein sequence ID" value="SEI47886.1"/>
    <property type="molecule type" value="Genomic_DNA"/>
</dbReference>
<dbReference type="KEGG" id="hae:halTADL_1863"/>
<proteinExistence type="predicted"/>
<dbReference type="InterPro" id="IPR055554">
    <property type="entry name" value="DUF7130"/>
</dbReference>
<name>A0A1H6R0I7_9EURY</name>
<evidence type="ECO:0000313" key="2">
    <source>
        <dbReference type="EMBL" id="SEI47886.1"/>
    </source>
</evidence>
<dbReference type="Pfam" id="PF23458">
    <property type="entry name" value="DUF7130"/>
    <property type="match status" value="1"/>
</dbReference>
<accession>A0A2H4Q2M2</accession>
<evidence type="ECO:0000313" key="3">
    <source>
        <dbReference type="Proteomes" id="UP000198888"/>
    </source>
</evidence>
<feature type="domain" description="DUF7130" evidence="1">
    <location>
        <begin position="32"/>
        <end position="115"/>
    </location>
</feature>
<gene>
    <name evidence="2" type="ORF">SAMN05444271_101102</name>
</gene>
<reference evidence="2 3" key="1">
    <citation type="submission" date="2016-10" db="EMBL/GenBank/DDBJ databases">
        <authorList>
            <person name="de Groot N.N."/>
        </authorList>
    </citation>
    <scope>NUCLEOTIDE SEQUENCE [LARGE SCALE GENOMIC DNA]</scope>
    <source>
        <strain evidence="2 3">DSM 22187</strain>
    </source>
</reference>
<dbReference type="AlphaFoldDB" id="A0A1H6R0I7"/>
<accession>A0A1H6R0I7</accession>
<protein>
    <recommendedName>
        <fullName evidence="1">DUF7130 domain-containing protein</fullName>
    </recommendedName>
</protein>
<dbReference type="SUPFAM" id="SSF57802">
    <property type="entry name" value="Rubredoxin-like"/>
    <property type="match status" value="1"/>
</dbReference>
<organism evidence="2 3">
    <name type="scientific">Halohasta litchfieldiae</name>
    <dbReference type="NCBI Taxonomy" id="1073996"/>
    <lineage>
        <taxon>Archaea</taxon>
        <taxon>Methanobacteriati</taxon>
        <taxon>Methanobacteriota</taxon>
        <taxon>Stenosarchaea group</taxon>
        <taxon>Halobacteria</taxon>
        <taxon>Halobacteriales</taxon>
        <taxon>Haloferacaceae</taxon>
        <taxon>Halohasta</taxon>
    </lineage>
</organism>
<dbReference type="STRING" id="1073996.SAMN05444271_101102"/>
<sequence>MRLFDTLMQQLAVALRMSEMDPTESVDAPVSVGDTVFNENGEELGVVGELINGGLVVSVDVGAGEHQRTTSGEFGEAYLMWRCLECGEMGEIEDIPDHCPNCEASKESLYYWTED</sequence>
<keyword evidence="3" id="KW-1185">Reference proteome</keyword>
<evidence type="ECO:0000259" key="1">
    <source>
        <dbReference type="Pfam" id="PF23458"/>
    </source>
</evidence>